<proteinExistence type="inferred from homology"/>
<dbReference type="SUPFAM" id="SSF53448">
    <property type="entry name" value="Nucleotide-diphospho-sugar transferases"/>
    <property type="match status" value="1"/>
</dbReference>
<feature type="transmembrane region" description="Helical" evidence="8">
    <location>
        <begin position="266"/>
        <end position="289"/>
    </location>
</feature>
<protein>
    <submittedName>
        <fullName evidence="10">Putative glycosyltransferase</fullName>
        <ecNumber evidence="10">2.4.-.-</ecNumber>
    </submittedName>
</protein>
<dbReference type="GO" id="GO:0005886">
    <property type="term" value="C:plasma membrane"/>
    <property type="evidence" value="ECO:0007669"/>
    <property type="project" value="TreeGrafter"/>
</dbReference>
<evidence type="ECO:0000256" key="3">
    <source>
        <dbReference type="ARBA" id="ARBA00022676"/>
    </source>
</evidence>
<comment type="similarity">
    <text evidence="2">Belongs to the glycosyltransferase 2 family.</text>
</comment>
<evidence type="ECO:0000256" key="7">
    <source>
        <dbReference type="ARBA" id="ARBA00023136"/>
    </source>
</evidence>
<gene>
    <name evidence="10" type="ORF">HULAa32G3_00024</name>
</gene>
<evidence type="ECO:0000313" key="10">
    <source>
        <dbReference type="EMBL" id="QOV09104.1"/>
    </source>
</evidence>
<keyword evidence="7 8" id="KW-0472">Membrane</keyword>
<evidence type="ECO:0000256" key="2">
    <source>
        <dbReference type="ARBA" id="ARBA00006739"/>
    </source>
</evidence>
<dbReference type="PANTHER" id="PTHR48090:SF1">
    <property type="entry name" value="PROPHAGE BACTOPRENOL GLUCOSYL TRANSFERASE HOMOLOG"/>
    <property type="match status" value="1"/>
</dbReference>
<name>A0A871YCC6_9ACTN</name>
<evidence type="ECO:0000256" key="1">
    <source>
        <dbReference type="ARBA" id="ARBA00004141"/>
    </source>
</evidence>
<reference evidence="10" key="1">
    <citation type="submission" date="2020-10" db="EMBL/GenBank/DDBJ databases">
        <title>Diverse heliorhodopsins detected via functional metagenomics in peat lake Actinobacteria, Chloroflexi and Archaea.</title>
        <authorList>
            <person name="Chazan A."/>
            <person name="Rozenberg A."/>
            <person name="Tahan R."/>
            <person name="Mannen K."/>
            <person name="Nagata T."/>
            <person name="Yaish S."/>
            <person name="Larom S."/>
            <person name="Kandori H."/>
            <person name="Inoue K."/>
            <person name="Beja O."/>
            <person name="Pushkarev A."/>
        </authorList>
    </citation>
    <scope>NUCLEOTIDE SEQUENCE</scope>
</reference>
<dbReference type="Pfam" id="PF00535">
    <property type="entry name" value="Glycos_transf_2"/>
    <property type="match status" value="1"/>
</dbReference>
<dbReference type="EMBL" id="MW122883">
    <property type="protein sequence ID" value="QOV09104.1"/>
    <property type="molecule type" value="Genomic_DNA"/>
</dbReference>
<dbReference type="EC" id="2.4.-.-" evidence="10"/>
<sequence>MAKPQKPLISIVVPVFNEVDNVAIFHQRVSEVAASLTAYEFEFVFTDNHSSDGTFAALAEIAAADPRVRVFSFSRNFGFQRSIWTGYTKARGVAAIQLDVDLQDPPELIADFIAHWESGYKVVYGIRRSRKEGRAITTARKIFYRLVNVLSEDPIPVDAGDFRLVDRVVLDELIAMPDSQPYLRGAIASLGFDQIGIPYDREARERGESKFSFKDLIGLSLDAILNHSIIPLRIASYVGLTVAGVTLIGTIGMFIARWLFGADWPAGFATTTVLILFSISLNALFLGIIGEYLGRIYKQVKPSSITVIEKAIDSDR</sequence>
<comment type="subcellular location">
    <subcellularLocation>
        <location evidence="1">Membrane</location>
        <topology evidence="1">Multi-pass membrane protein</topology>
    </subcellularLocation>
</comment>
<feature type="domain" description="Glycosyltransferase 2-like" evidence="9">
    <location>
        <begin position="10"/>
        <end position="173"/>
    </location>
</feature>
<keyword evidence="5 8" id="KW-0812">Transmembrane</keyword>
<dbReference type="InterPro" id="IPR001173">
    <property type="entry name" value="Glyco_trans_2-like"/>
</dbReference>
<evidence type="ECO:0000256" key="4">
    <source>
        <dbReference type="ARBA" id="ARBA00022679"/>
    </source>
</evidence>
<evidence type="ECO:0000256" key="5">
    <source>
        <dbReference type="ARBA" id="ARBA00022692"/>
    </source>
</evidence>
<dbReference type="InterPro" id="IPR029044">
    <property type="entry name" value="Nucleotide-diphossugar_trans"/>
</dbReference>
<evidence type="ECO:0000259" key="9">
    <source>
        <dbReference type="Pfam" id="PF00535"/>
    </source>
</evidence>
<dbReference type="PANTHER" id="PTHR48090">
    <property type="entry name" value="UNDECAPRENYL-PHOSPHATE 4-DEOXY-4-FORMAMIDO-L-ARABINOSE TRANSFERASE-RELATED"/>
    <property type="match status" value="1"/>
</dbReference>
<organism evidence="10">
    <name type="scientific">uncultured Actinomycetes bacterium</name>
    <dbReference type="NCBI Taxonomy" id="152507"/>
    <lineage>
        <taxon>Bacteria</taxon>
        <taxon>Bacillati</taxon>
        <taxon>Actinomycetota</taxon>
        <taxon>Actinomycetes</taxon>
        <taxon>environmental samples</taxon>
    </lineage>
</organism>
<dbReference type="GO" id="GO:0016757">
    <property type="term" value="F:glycosyltransferase activity"/>
    <property type="evidence" value="ECO:0007669"/>
    <property type="project" value="UniProtKB-KW"/>
</dbReference>
<evidence type="ECO:0000256" key="8">
    <source>
        <dbReference type="SAM" id="Phobius"/>
    </source>
</evidence>
<keyword evidence="6 8" id="KW-1133">Transmembrane helix</keyword>
<keyword evidence="4 10" id="KW-0808">Transferase</keyword>
<dbReference type="CDD" id="cd04187">
    <property type="entry name" value="DPM1_like_bac"/>
    <property type="match status" value="1"/>
</dbReference>
<dbReference type="AlphaFoldDB" id="A0A871YCC6"/>
<feature type="transmembrane region" description="Helical" evidence="8">
    <location>
        <begin position="234"/>
        <end position="260"/>
    </location>
</feature>
<accession>A0A871YCC6</accession>
<keyword evidence="3 10" id="KW-0328">Glycosyltransferase</keyword>
<dbReference type="InterPro" id="IPR050256">
    <property type="entry name" value="Glycosyltransferase_2"/>
</dbReference>
<evidence type="ECO:0000256" key="6">
    <source>
        <dbReference type="ARBA" id="ARBA00022989"/>
    </source>
</evidence>
<dbReference type="Gene3D" id="3.90.550.10">
    <property type="entry name" value="Spore Coat Polysaccharide Biosynthesis Protein SpsA, Chain A"/>
    <property type="match status" value="1"/>
</dbReference>